<dbReference type="EMBL" id="WXEW01000001">
    <property type="protein sequence ID" value="NAS20961.1"/>
    <property type="molecule type" value="Genomic_DNA"/>
</dbReference>
<organism evidence="2 3">
    <name type="scientific">Herbidospora solisilvae</name>
    <dbReference type="NCBI Taxonomy" id="2696284"/>
    <lineage>
        <taxon>Bacteria</taxon>
        <taxon>Bacillati</taxon>
        <taxon>Actinomycetota</taxon>
        <taxon>Actinomycetes</taxon>
        <taxon>Streptosporangiales</taxon>
        <taxon>Streptosporangiaceae</taxon>
        <taxon>Herbidospora</taxon>
    </lineage>
</organism>
<protein>
    <submittedName>
        <fullName evidence="2">Uncharacterized protein</fullName>
    </submittedName>
</protein>
<comment type="caution">
    <text evidence="2">The sequence shown here is derived from an EMBL/GenBank/DDBJ whole genome shotgun (WGS) entry which is preliminary data.</text>
</comment>
<evidence type="ECO:0000313" key="3">
    <source>
        <dbReference type="Proteomes" id="UP000479526"/>
    </source>
</evidence>
<proteinExistence type="predicted"/>
<dbReference type="RefSeq" id="WP_161478399.1">
    <property type="nucleotide sequence ID" value="NZ_WXEW01000001.1"/>
</dbReference>
<reference evidence="2 3" key="1">
    <citation type="submission" date="2020-01" db="EMBL/GenBank/DDBJ databases">
        <title>Herbidospora sp. NEAU-GS84 nov., a novel actinomycete isolated from soil.</title>
        <authorList>
            <person name="Han L."/>
        </authorList>
    </citation>
    <scope>NUCLEOTIDE SEQUENCE [LARGE SCALE GENOMIC DNA]</scope>
    <source>
        <strain evidence="2 3">NEAU-GS84</strain>
    </source>
</reference>
<evidence type="ECO:0000256" key="1">
    <source>
        <dbReference type="SAM" id="MobiDB-lite"/>
    </source>
</evidence>
<sequence length="136" mass="14724">MRGGVVREQRPRGHPGVMRGWKSFTPEEGRRFDGLVAEKVPAVLSVISLEVQIKTPEDLDRLSGDLDLITRDLSGPTLGMGPPALFVASTLVIHHLVEALAAACGDDLETTWRREAAVIMESLAQSPGDDQDPGRD</sequence>
<feature type="region of interest" description="Disordered" evidence="1">
    <location>
        <begin position="1"/>
        <end position="21"/>
    </location>
</feature>
<keyword evidence="3" id="KW-1185">Reference proteome</keyword>
<accession>A0A7C9JAG4</accession>
<name>A0A7C9JAG4_9ACTN</name>
<dbReference type="AlphaFoldDB" id="A0A7C9JAG4"/>
<evidence type="ECO:0000313" key="2">
    <source>
        <dbReference type="EMBL" id="NAS20961.1"/>
    </source>
</evidence>
<dbReference type="Proteomes" id="UP000479526">
    <property type="component" value="Unassembled WGS sequence"/>
</dbReference>
<gene>
    <name evidence="2" type="ORF">GT755_04580</name>
</gene>
<feature type="compositionally biased region" description="Basic and acidic residues" evidence="1">
    <location>
        <begin position="1"/>
        <end position="11"/>
    </location>
</feature>